<dbReference type="RefSeq" id="WP_380063339.1">
    <property type="nucleotide sequence ID" value="NZ_JBHSEI010000015.1"/>
</dbReference>
<dbReference type="EMBL" id="JBHSEI010000015">
    <property type="protein sequence ID" value="MFC4640365.1"/>
    <property type="molecule type" value="Genomic_DNA"/>
</dbReference>
<gene>
    <name evidence="1" type="ORF">ACFO0D_18710</name>
</gene>
<dbReference type="Proteomes" id="UP001595952">
    <property type="component" value="Unassembled WGS sequence"/>
</dbReference>
<dbReference type="Gene3D" id="3.40.50.2300">
    <property type="match status" value="1"/>
</dbReference>
<keyword evidence="2" id="KW-1185">Reference proteome</keyword>
<protein>
    <recommendedName>
        <fullName evidence="3">Response regulatory domain-containing protein</fullName>
    </recommendedName>
</protein>
<dbReference type="InterPro" id="IPR011006">
    <property type="entry name" value="CheY-like_superfamily"/>
</dbReference>
<accession>A0ABV9IDF7</accession>
<dbReference type="SUPFAM" id="SSF52172">
    <property type="entry name" value="CheY-like"/>
    <property type="match status" value="1"/>
</dbReference>
<evidence type="ECO:0000313" key="2">
    <source>
        <dbReference type="Proteomes" id="UP001595952"/>
    </source>
</evidence>
<organism evidence="1 2">
    <name type="scientific">Deinococcus hohokamensis</name>
    <dbReference type="NCBI Taxonomy" id="309883"/>
    <lineage>
        <taxon>Bacteria</taxon>
        <taxon>Thermotogati</taxon>
        <taxon>Deinococcota</taxon>
        <taxon>Deinococci</taxon>
        <taxon>Deinococcales</taxon>
        <taxon>Deinococcaceae</taxon>
        <taxon>Deinococcus</taxon>
    </lineage>
</organism>
<evidence type="ECO:0008006" key="3">
    <source>
        <dbReference type="Google" id="ProtNLM"/>
    </source>
</evidence>
<proteinExistence type="predicted"/>
<sequence length="82" mass="9051">MMALVQLRHPAATQPDLILTNLNMPGLSVLDLIGLLKKGLVFRLIPAVILSARTFMNAAYSRPTGTTYRQQAVNWLIRKGCS</sequence>
<evidence type="ECO:0000313" key="1">
    <source>
        <dbReference type="EMBL" id="MFC4640365.1"/>
    </source>
</evidence>
<name>A0ABV9IDF7_9DEIO</name>
<reference evidence="2" key="1">
    <citation type="journal article" date="2019" name="Int. J. Syst. Evol. Microbiol.">
        <title>The Global Catalogue of Microorganisms (GCM) 10K type strain sequencing project: providing services to taxonomists for standard genome sequencing and annotation.</title>
        <authorList>
            <consortium name="The Broad Institute Genomics Platform"/>
            <consortium name="The Broad Institute Genome Sequencing Center for Infectious Disease"/>
            <person name="Wu L."/>
            <person name="Ma J."/>
        </authorList>
    </citation>
    <scope>NUCLEOTIDE SEQUENCE [LARGE SCALE GENOMIC DNA]</scope>
    <source>
        <strain evidence="2">CCUG 55995</strain>
    </source>
</reference>
<comment type="caution">
    <text evidence="1">The sequence shown here is derived from an EMBL/GenBank/DDBJ whole genome shotgun (WGS) entry which is preliminary data.</text>
</comment>